<dbReference type="InterPro" id="IPR052027">
    <property type="entry name" value="PspC"/>
</dbReference>
<dbReference type="Pfam" id="PF04024">
    <property type="entry name" value="PspC"/>
    <property type="match status" value="1"/>
</dbReference>
<comment type="subcellular location">
    <subcellularLocation>
        <location evidence="1">Cell membrane</location>
        <topology evidence="1">Single-pass membrane protein</topology>
    </subcellularLocation>
</comment>
<gene>
    <name evidence="8" type="ORF">MECH1_V1_0883</name>
</gene>
<evidence type="ECO:0000256" key="5">
    <source>
        <dbReference type="ARBA" id="ARBA00023136"/>
    </source>
</evidence>
<sequence length="351" mass="39732">MRPDHTRAVPSSPFPPRRLLRRNRRRRLIGGVCAGIADYLGVDATLIRLLFVLSVFFSFSVTLWLYLVLWFLLPASPELPIPEDLSWGLARELRRLERKLRKLHRRHDPAVADLAQEAFDALKILAPQLDRPDAALPEGLREAALVRFPRVLDRLVATPASLFGHGHRGPGPGQALVEQLAEFRAQFQQAVQEQMDREFRISARQAPAGSPELAAWRERLQPLQERLKTQAGPAAWQSLQNIEEKLAFLLARLDAGGDTFDLRPFEVRKIAFEYLPDALNQYLQLPPSLARTERLASGKTAEESLTEQLQLLDATLKDLAQSLFQKDAGGLLVHGRFLREKFAEQPFRLAE</sequence>
<accession>A0ABM9NGB1</accession>
<organism evidence="8 9">
    <name type="scientific">Candidatus Methylocalor cossyra</name>
    <dbReference type="NCBI Taxonomy" id="3108543"/>
    <lineage>
        <taxon>Bacteria</taxon>
        <taxon>Pseudomonadati</taxon>
        <taxon>Pseudomonadota</taxon>
        <taxon>Gammaproteobacteria</taxon>
        <taxon>Methylococcales</taxon>
        <taxon>Methylococcaceae</taxon>
        <taxon>Candidatus Methylocalor</taxon>
    </lineage>
</organism>
<dbReference type="EMBL" id="OZ026884">
    <property type="protein sequence ID" value="CAL1239659.1"/>
    <property type="molecule type" value="Genomic_DNA"/>
</dbReference>
<keyword evidence="4 6" id="KW-1133">Transmembrane helix</keyword>
<evidence type="ECO:0000256" key="4">
    <source>
        <dbReference type="ARBA" id="ARBA00022989"/>
    </source>
</evidence>
<proteinExistence type="predicted"/>
<dbReference type="InterPro" id="IPR007168">
    <property type="entry name" value="Phageshock_PspC_N"/>
</dbReference>
<evidence type="ECO:0000256" key="2">
    <source>
        <dbReference type="ARBA" id="ARBA00022475"/>
    </source>
</evidence>
<reference evidence="8 9" key="1">
    <citation type="submission" date="2024-04" db="EMBL/GenBank/DDBJ databases">
        <authorList>
            <person name="Cremers G."/>
        </authorList>
    </citation>
    <scope>NUCLEOTIDE SEQUENCE [LARGE SCALE GENOMIC DNA]</scope>
    <source>
        <strain evidence="8">MeCH1-AG</strain>
    </source>
</reference>
<dbReference type="RefSeq" id="WP_348759202.1">
    <property type="nucleotide sequence ID" value="NZ_OZ026884.1"/>
</dbReference>
<name>A0ABM9NGB1_9GAMM</name>
<protein>
    <submittedName>
        <fullName evidence="8">Phage shock protein C (PspC) family protein</fullName>
    </submittedName>
</protein>
<evidence type="ECO:0000259" key="7">
    <source>
        <dbReference type="Pfam" id="PF04024"/>
    </source>
</evidence>
<keyword evidence="9" id="KW-1185">Reference proteome</keyword>
<evidence type="ECO:0000256" key="1">
    <source>
        <dbReference type="ARBA" id="ARBA00004162"/>
    </source>
</evidence>
<dbReference type="PANTHER" id="PTHR33885">
    <property type="entry name" value="PHAGE SHOCK PROTEIN C"/>
    <property type="match status" value="1"/>
</dbReference>
<evidence type="ECO:0000313" key="9">
    <source>
        <dbReference type="Proteomes" id="UP001497493"/>
    </source>
</evidence>
<feature type="transmembrane region" description="Helical" evidence="6">
    <location>
        <begin position="53"/>
        <end position="73"/>
    </location>
</feature>
<keyword evidence="3 6" id="KW-0812">Transmembrane</keyword>
<keyword evidence="2" id="KW-1003">Cell membrane</keyword>
<evidence type="ECO:0000256" key="3">
    <source>
        <dbReference type="ARBA" id="ARBA00022692"/>
    </source>
</evidence>
<keyword evidence="5 6" id="KW-0472">Membrane</keyword>
<evidence type="ECO:0000256" key="6">
    <source>
        <dbReference type="SAM" id="Phobius"/>
    </source>
</evidence>
<dbReference type="Proteomes" id="UP001497493">
    <property type="component" value="Chromosome"/>
</dbReference>
<evidence type="ECO:0000313" key="8">
    <source>
        <dbReference type="EMBL" id="CAL1239659.1"/>
    </source>
</evidence>
<feature type="domain" description="Phage shock protein PspC N-terminal" evidence="7">
    <location>
        <begin position="20"/>
        <end position="75"/>
    </location>
</feature>
<dbReference type="PANTHER" id="PTHR33885:SF3">
    <property type="entry name" value="PHAGE SHOCK PROTEIN C"/>
    <property type="match status" value="1"/>
</dbReference>